<dbReference type="Pfam" id="PF13185">
    <property type="entry name" value="GAF_2"/>
    <property type="match status" value="1"/>
</dbReference>
<sequence>MQKILDAFADAAPARTGVPACSVIVRSGGRFDQVASSDPAAAACDQLEVDDGSGPCLEAIRELRSVVVDDLDVDARWPRWNRLARGHGYRSFVALPGFVDEITTVALNAYSGLPAAWTRDEVIRIDLCVQELATALREQGTR</sequence>
<gene>
    <name evidence="2" type="ORF">Cpa01nite_01090</name>
</gene>
<evidence type="ECO:0000313" key="3">
    <source>
        <dbReference type="Proteomes" id="UP000642125"/>
    </source>
</evidence>
<evidence type="ECO:0000313" key="2">
    <source>
        <dbReference type="EMBL" id="GIG34728.1"/>
    </source>
</evidence>
<keyword evidence="3" id="KW-1185">Reference proteome</keyword>
<evidence type="ECO:0000259" key="1">
    <source>
        <dbReference type="Pfam" id="PF13185"/>
    </source>
</evidence>
<comment type="caution">
    <text evidence="2">The sequence shown here is derived from an EMBL/GenBank/DDBJ whole genome shotgun (WGS) entry which is preliminary data.</text>
</comment>
<accession>A0A919P7V4</accession>
<dbReference type="RefSeq" id="WP_203666779.1">
    <property type="nucleotide sequence ID" value="NZ_BONO01000001.1"/>
</dbReference>
<dbReference type="InterPro" id="IPR003018">
    <property type="entry name" value="GAF"/>
</dbReference>
<reference evidence="2" key="1">
    <citation type="submission" date="2021-01" db="EMBL/GenBank/DDBJ databases">
        <title>Whole genome shotgun sequence of Cellulomonas pakistanensis NBRC 110800.</title>
        <authorList>
            <person name="Komaki H."/>
            <person name="Tamura T."/>
        </authorList>
    </citation>
    <scope>NUCLEOTIDE SEQUENCE</scope>
    <source>
        <strain evidence="2">NBRC 110800</strain>
    </source>
</reference>
<organism evidence="2 3">
    <name type="scientific">Cellulomonas pakistanensis</name>
    <dbReference type="NCBI Taxonomy" id="992287"/>
    <lineage>
        <taxon>Bacteria</taxon>
        <taxon>Bacillati</taxon>
        <taxon>Actinomycetota</taxon>
        <taxon>Actinomycetes</taxon>
        <taxon>Micrococcales</taxon>
        <taxon>Cellulomonadaceae</taxon>
        <taxon>Cellulomonas</taxon>
    </lineage>
</organism>
<dbReference type="SUPFAM" id="SSF55781">
    <property type="entry name" value="GAF domain-like"/>
    <property type="match status" value="1"/>
</dbReference>
<name>A0A919P7V4_9CELL</name>
<feature type="domain" description="GAF" evidence="1">
    <location>
        <begin position="2"/>
        <end position="133"/>
    </location>
</feature>
<dbReference type="EMBL" id="BONO01000001">
    <property type="protein sequence ID" value="GIG34728.1"/>
    <property type="molecule type" value="Genomic_DNA"/>
</dbReference>
<dbReference type="Gene3D" id="3.30.450.40">
    <property type="match status" value="1"/>
</dbReference>
<proteinExistence type="predicted"/>
<protein>
    <recommendedName>
        <fullName evidence="1">GAF domain-containing protein</fullName>
    </recommendedName>
</protein>
<dbReference type="AlphaFoldDB" id="A0A919P7V4"/>
<dbReference type="InterPro" id="IPR029016">
    <property type="entry name" value="GAF-like_dom_sf"/>
</dbReference>
<dbReference type="Proteomes" id="UP000642125">
    <property type="component" value="Unassembled WGS sequence"/>
</dbReference>